<dbReference type="GO" id="GO:0016846">
    <property type="term" value="F:carbon-sulfur lyase activity"/>
    <property type="evidence" value="ECO:0007669"/>
    <property type="project" value="TreeGrafter"/>
</dbReference>
<keyword evidence="12" id="KW-1185">Reference proteome</keyword>
<evidence type="ECO:0000259" key="8">
    <source>
        <dbReference type="Pfam" id="PF24587"/>
    </source>
</evidence>
<dbReference type="GO" id="GO:0030170">
    <property type="term" value="F:pyridoxal phosphate binding"/>
    <property type="evidence" value="ECO:0007669"/>
    <property type="project" value="InterPro"/>
</dbReference>
<feature type="domain" description="DUF7612" evidence="8">
    <location>
        <begin position="739"/>
        <end position="870"/>
    </location>
</feature>
<organism evidence="11 12">
    <name type="scientific">Aspergillus flavus (strain ATCC 200026 / FGSC A1120 / IAM 13836 / NRRL 3357 / JCM 12722 / SRRC 167)</name>
    <dbReference type="NCBI Taxonomy" id="332952"/>
    <lineage>
        <taxon>Eukaryota</taxon>
        <taxon>Fungi</taxon>
        <taxon>Dikarya</taxon>
        <taxon>Ascomycota</taxon>
        <taxon>Pezizomycotina</taxon>
        <taxon>Eurotiomycetes</taxon>
        <taxon>Eurotiomycetidae</taxon>
        <taxon>Eurotiales</taxon>
        <taxon>Aspergillaceae</taxon>
        <taxon>Aspergillus</taxon>
        <taxon>Aspergillus subgen. Circumdati</taxon>
    </lineage>
</organism>
<dbReference type="InterPro" id="IPR056033">
    <property type="entry name" value="DUF7614"/>
</dbReference>
<feature type="compositionally biased region" description="Low complexity" evidence="6">
    <location>
        <begin position="93"/>
        <end position="108"/>
    </location>
</feature>
<dbReference type="Pfam" id="PF24587">
    <property type="entry name" value="DUF7612"/>
    <property type="match status" value="1"/>
</dbReference>
<dbReference type="SUPFAM" id="SSF53383">
    <property type="entry name" value="PLP-dependent transferases"/>
    <property type="match status" value="1"/>
</dbReference>
<feature type="compositionally biased region" description="Basic and acidic residues" evidence="6">
    <location>
        <begin position="264"/>
        <end position="279"/>
    </location>
</feature>
<evidence type="ECO:0000256" key="2">
    <source>
        <dbReference type="ARBA" id="ARBA00022553"/>
    </source>
</evidence>
<dbReference type="InterPro" id="IPR000277">
    <property type="entry name" value="Cys/Met-Metab_PyrdxlP-dep_enz"/>
</dbReference>
<comment type="subunit">
    <text evidence="5">Heterotetramer; composed of 2 small (MOCS2A) and 2 large (MOCS2B) subunits.</text>
</comment>
<dbReference type="UniPathway" id="UPA00344"/>
<keyword evidence="4 5" id="KW-0501">Molybdenum cofactor biosynthesis</keyword>
<dbReference type="Gene3D" id="3.40.640.10">
    <property type="entry name" value="Type I PLP-dependent aspartate aminotransferase-like (Major domain)"/>
    <property type="match status" value="1"/>
</dbReference>
<evidence type="ECO:0000259" key="7">
    <source>
        <dbReference type="Pfam" id="PF24586"/>
    </source>
</evidence>
<dbReference type="InterPro" id="IPR056030">
    <property type="entry name" value="DUF7611"/>
</dbReference>
<comment type="similarity">
    <text evidence="5">Belongs to the MoaD family. MOCS2A subfamily.</text>
</comment>
<dbReference type="InterPro" id="IPR015422">
    <property type="entry name" value="PyrdxlP-dep_Trfase_small"/>
</dbReference>
<dbReference type="EMBL" id="CP044623">
    <property type="protein sequence ID" value="QRD94043.1"/>
    <property type="molecule type" value="Genomic_DNA"/>
</dbReference>
<feature type="compositionally biased region" description="Low complexity" evidence="6">
    <location>
        <begin position="373"/>
        <end position="385"/>
    </location>
</feature>
<feature type="modified residue" description="Glycyl adenylate; alternate" evidence="5">
    <location>
        <position position="1648"/>
    </location>
</feature>
<feature type="domain" description="DUF7611" evidence="7">
    <location>
        <begin position="582"/>
        <end position="737"/>
    </location>
</feature>
<comment type="function">
    <text evidence="5">Acts as a sulfur carrier required for molybdopterin biosynthesis. Component of the molybdopterin synthase complex that catalyzes the conversion of precursor Z into molybdopterin by mediating the incorporation of 2 sulfur atoms into precursor Z to generate a dithiolene group. In the complex, serves as sulfur donor by being thiocarboxylated (-COSH) at its C-terminus by UBA4. After interaction with MOCS2B, the sulfur is then transferred to precursor Z to form molybdopterin.</text>
</comment>
<dbReference type="GO" id="GO:0030366">
    <property type="term" value="F:molybdopterin synthase activity"/>
    <property type="evidence" value="ECO:0007669"/>
    <property type="project" value="UniProtKB-UniRule"/>
</dbReference>
<dbReference type="VEuPathDB" id="FungiDB:F9C07_2073493"/>
<dbReference type="InterPro" id="IPR056032">
    <property type="entry name" value="DUF7613"/>
</dbReference>
<keyword evidence="3" id="KW-0663">Pyridoxal phosphate</keyword>
<keyword evidence="5" id="KW-0547">Nucleotide-binding</keyword>
<dbReference type="GO" id="GO:0000166">
    <property type="term" value="F:nucleotide binding"/>
    <property type="evidence" value="ECO:0007669"/>
    <property type="project" value="UniProtKB-KW"/>
</dbReference>
<dbReference type="VEuPathDB" id="FungiDB:AFLA_010425"/>
<dbReference type="PANTHER" id="PTHR11808:SF35">
    <property type="entry name" value="CYSTATHIONINE GAMMA-SYNTHASE (AFU_ORTHOLOGUE AFUA_7G01590)"/>
    <property type="match status" value="1"/>
</dbReference>
<evidence type="ECO:0000256" key="1">
    <source>
        <dbReference type="ARBA" id="ARBA00001933"/>
    </source>
</evidence>
<name>A0A7U2N1Y2_ASPFN</name>
<dbReference type="InterPro" id="IPR003749">
    <property type="entry name" value="ThiS/MoaD-like"/>
</dbReference>
<dbReference type="InterPro" id="IPR015421">
    <property type="entry name" value="PyrdxlP-dep_Trfase_major"/>
</dbReference>
<feature type="region of interest" description="Disordered" evidence="6">
    <location>
        <begin position="1"/>
        <end position="220"/>
    </location>
</feature>
<dbReference type="SUPFAM" id="SSF54285">
    <property type="entry name" value="MoaD/ThiS"/>
    <property type="match status" value="1"/>
</dbReference>
<dbReference type="VEuPathDB" id="FungiDB:AFLA_009012"/>
<dbReference type="InterPro" id="IPR028887">
    <property type="entry name" value="MOCS2A_euk"/>
</dbReference>
<feature type="compositionally biased region" description="Polar residues" evidence="6">
    <location>
        <begin position="159"/>
        <end position="176"/>
    </location>
</feature>
<dbReference type="GO" id="GO:0019346">
    <property type="term" value="P:transsulfuration"/>
    <property type="evidence" value="ECO:0007669"/>
    <property type="project" value="InterPro"/>
</dbReference>
<reference evidence="12" key="1">
    <citation type="journal article" date="2021" name="G3 (Bethesda)">
        <title>Chromosome assembled and annotated genome sequence of Aspergillus flavus NRRL 3357.</title>
        <authorList>
            <person name="Skerker J.M."/>
            <person name="Pianalto K.M."/>
            <person name="Mondo S.J."/>
            <person name="Yang K."/>
            <person name="Arkin A.P."/>
            <person name="Keller N.P."/>
            <person name="Grigoriev I.V."/>
            <person name="Louise Glass N.L."/>
        </authorList>
    </citation>
    <scope>NUCLEOTIDE SEQUENCE [LARGE SCALE GENOMIC DNA]</scope>
    <source>
        <strain evidence="12">ATCC 200026 / FGSC A1120 / IAM 13836 / NRRL 3357 / JCM 12722 / SRRC 167</strain>
    </source>
</reference>
<feature type="domain" description="DUF7614" evidence="10">
    <location>
        <begin position="1035"/>
        <end position="1153"/>
    </location>
</feature>
<dbReference type="InterPro" id="IPR012675">
    <property type="entry name" value="Beta-grasp_dom_sf"/>
</dbReference>
<dbReference type="InterPro" id="IPR016155">
    <property type="entry name" value="Mopterin_synth/thiamin_S_b"/>
</dbReference>
<dbReference type="Gene3D" id="3.10.20.30">
    <property type="match status" value="1"/>
</dbReference>
<dbReference type="Pfam" id="PF01053">
    <property type="entry name" value="Cys_Met_Meta_PP"/>
    <property type="match status" value="1"/>
</dbReference>
<feature type="region of interest" description="Disordered" evidence="6">
    <location>
        <begin position="264"/>
        <end position="402"/>
    </location>
</feature>
<dbReference type="FunFam" id="3.40.640.10:FF:000072">
    <property type="entry name" value="Putative cystathionine beta-lyase"/>
    <property type="match status" value="1"/>
</dbReference>
<dbReference type="InterPro" id="IPR054542">
    <property type="entry name" value="Cys_met_metab_PP"/>
</dbReference>
<keyword evidence="2 5" id="KW-0597">Phosphoprotein</keyword>
<comment type="cofactor">
    <cofactor evidence="1">
        <name>pyridoxal 5'-phosphate</name>
        <dbReference type="ChEBI" id="CHEBI:597326"/>
    </cofactor>
</comment>
<dbReference type="GO" id="GO:1990140">
    <property type="term" value="C:molybdopterin synthase complex"/>
    <property type="evidence" value="ECO:0007669"/>
    <property type="project" value="UniProtKB-UniRule"/>
</dbReference>
<gene>
    <name evidence="5" type="primary">cnxG</name>
    <name evidence="11" type="ORF">F9C07_2073493</name>
</gene>
<evidence type="ECO:0000259" key="9">
    <source>
        <dbReference type="Pfam" id="PF24588"/>
    </source>
</evidence>
<proteinExistence type="inferred from homology"/>
<dbReference type="Pfam" id="PF24588">
    <property type="entry name" value="DUF7613"/>
    <property type="match status" value="1"/>
</dbReference>
<dbReference type="InterPro" id="IPR015424">
    <property type="entry name" value="PyrdxlP-dep_Trfase"/>
</dbReference>
<dbReference type="PANTHER" id="PTHR11808">
    <property type="entry name" value="TRANS-SULFURATION ENZYME FAMILY MEMBER"/>
    <property type="match status" value="1"/>
</dbReference>
<accession>A0A7U2N1Y2</accession>
<dbReference type="Pfam" id="PF02597">
    <property type="entry name" value="ThiS"/>
    <property type="match status" value="1"/>
</dbReference>
<evidence type="ECO:0000259" key="10">
    <source>
        <dbReference type="Pfam" id="PF24589"/>
    </source>
</evidence>
<evidence type="ECO:0000313" key="12">
    <source>
        <dbReference type="Proteomes" id="UP000596276"/>
    </source>
</evidence>
<dbReference type="HAMAP" id="MF_03051">
    <property type="entry name" value="MOCS2A"/>
    <property type="match status" value="1"/>
</dbReference>
<evidence type="ECO:0000256" key="4">
    <source>
        <dbReference type="ARBA" id="ARBA00023150"/>
    </source>
</evidence>
<evidence type="ECO:0000256" key="3">
    <source>
        <dbReference type="ARBA" id="ARBA00022898"/>
    </source>
</evidence>
<dbReference type="Gene3D" id="3.90.1150.10">
    <property type="entry name" value="Aspartate Aminotransferase, domain 1"/>
    <property type="match status" value="1"/>
</dbReference>
<feature type="modified residue" description="1-thioglycine; alternate" evidence="5">
    <location>
        <position position="1648"/>
    </location>
</feature>
<dbReference type="PROSITE" id="PS00868">
    <property type="entry name" value="CYS_MET_METAB_PP"/>
    <property type="match status" value="1"/>
</dbReference>
<keyword evidence="5" id="KW-0963">Cytoplasm</keyword>
<feature type="compositionally biased region" description="Basic and acidic residues" evidence="6">
    <location>
        <begin position="26"/>
        <end position="38"/>
    </location>
</feature>
<dbReference type="FunFam" id="3.90.1150.10:FF:000066">
    <property type="entry name" value="Putative cystathionine beta-lyase"/>
    <property type="match status" value="1"/>
</dbReference>
<comment type="PTM">
    <text evidence="5">C-terminal thiocarboxylation occurs in 2 steps, it is first acyl-adenylated (-COAMP) via the hesA/moeB/thiF part of UBA4, then thiocarboxylated (-COSH) via the rhodanese domain of UBA4.</text>
</comment>
<feature type="domain" description="DUF7613" evidence="9">
    <location>
        <begin position="874"/>
        <end position="1029"/>
    </location>
</feature>
<dbReference type="GO" id="GO:0006777">
    <property type="term" value="P:Mo-molybdopterin cofactor biosynthetic process"/>
    <property type="evidence" value="ECO:0007669"/>
    <property type="project" value="UniProtKB-UniRule"/>
</dbReference>
<protein>
    <recommendedName>
        <fullName evidence="5">Molybdopterin synthase sulfur carrier subunit</fullName>
    </recommendedName>
    <alternativeName>
        <fullName evidence="5">Common component for nitrate reductase and xanthine dehydrogenase protein G</fullName>
    </alternativeName>
    <alternativeName>
        <fullName evidence="5">Molybdenum cofactor synthesis protein 2 small subunit</fullName>
    </alternativeName>
    <alternativeName>
        <fullName evidence="5">Molybdenum cofactor synthesis protein 2A</fullName>
    </alternativeName>
    <alternativeName>
        <fullName evidence="5">Sulfur carrier protein MOCS2A</fullName>
        <shortName evidence="5">MOCS2A</shortName>
    </alternativeName>
</protein>
<comment type="pathway">
    <text evidence="5">Cofactor biosynthesis; molybdopterin biosynthesis.</text>
</comment>
<dbReference type="InterPro" id="IPR056031">
    <property type="entry name" value="DUF7612"/>
</dbReference>
<evidence type="ECO:0000256" key="6">
    <source>
        <dbReference type="SAM" id="MobiDB-lite"/>
    </source>
</evidence>
<comment type="subcellular location">
    <subcellularLocation>
        <location evidence="5">Cytoplasm</location>
    </subcellularLocation>
</comment>
<dbReference type="Proteomes" id="UP000596276">
    <property type="component" value="Chromosome 6"/>
</dbReference>
<sequence length="1648" mass="181331">MSTDDPFAFLGETKATPQRKPTTKPRWREKLFSKEKQSKGAVDGSGRGGGATDQQIESFLAPVRSNTVSYGSRGAHSTAGASRGLPTPRLDVSQRWQSSSSQDVSEASPIAKPASATDSYPSMSFPRAPPKNPARKGLRVKFTERAPELIGEGGDESETPTVVISKNRKCQNSQGSGQPGDALDSRQPTLPQLHLDTSLGDGVASRHQRTNTQDNINPAVTKPLFLQSPQDSDFLMTLNMGQAGSRLSFRASPESSTFAQRVRDRMQAEEGRALQHRYQDPPSPINDNKEGQGPVRVAAAAAAVPDSPTSEYETPPISEDEAEPEANPFRNPASPPSRGLVSPPVETTLPSGLTPASASISASPPKPLPPSRDPGLGSPGSPGRPSSRDNRDAPRNPQVPKVSLRSIANQFGEAAFTDLKMFVAQHESLIRHGAERKKSLMEYSLTEWVRAAVWWFMRGKKTLEVYARSRPSSSGSSPQQSSSTETAKQAVVDLGKALWICENIVPKHNELSHYGAMSVDALLAVANTTGDKRLADLLSLHQTTLNHLRSLAMSIKRNNIITSIDATGGAGIQADTSMWLKYPAFAPDVSAILSGTATRSMLVDQSGQGPNLAQIMPLGDTSRYFSYGSMFVKVMVSSSEDGTHHDEPLPCVLSIIRDRADWYVFASITSQNELVNVMIQSDKKKGPTWNDVHWRVRSNFMQVKLPRGFQLDVMFQEDDFKNLWNIVQYTQQTEASLQPKSDETTIYETTLKVFQYMDPSKSKAFPAEPVERCRVRLFERSMTVTEGTGSREVHQGYRIAVLTSPKVKTLSNVSHIIGHNAPIVFGLLRGEDGAPALMLKAKQDGRSRSMLMTFHDVEERSALHSLLLGMTTKEGEIKTPDIPIRAYSIEQPADRFNGQPETTHLQFPAGSVSVIDQEHAFVDHQYGPTILSEHLRAFVATEWGSVTDRINLGPGELKLGLDINNRTGLSLYRPGQQDLTVSIAENLTAPEMPDRLADFMQIAMVKPMVRRFDFATVKADLHKFEAAVTGFNVLYDGIATSFTISRRRMVVPITKKWESTRARIQVVQHDKVIQLIAFLNDFHHGKCMNFVLKGTDVYENFTRSGKFCIKLCDAKFALPKTGDDPTSSFICLDMPDFPSENDDISIGFDSEAGIHSQVPYCTMAPTNDNIAAATHALHADEALNVVTDVAPPLHLSTTFRYPDDPEDLVPAADLSGYDQDKTKHIYSRLSSPNLNRFEVLLSSLLHGEAISYSSGLSALHAALVLLNPRRIAVGNGYHGCHGVIKLFGRLTGLQKLDLDCPAEQLESGDAILLETPVNPEGTAFNIEEYAKKAHSRGAYLIVDSTFAPPGLQDPFQWGADLVMHSGTKYFGGHSDLLCGVLATQRSDWARRLFEDRMFLGSVMGNMESWLGTRSLRTLEVRVQRQSQNATNLVTWLHNALQAQNPAPDSDEAVTQAALQQVYHASLQKEDESWLLKQMPNGFGPVFSISMKNEDYARKLPSKLAFFQHATSLGGVETLIEWRTMSDATVDRRLLRISVGLENWEDLRRDLRKENRGKNQEEMTTPTFQIHYFSSATTYTGKQTEPLPAPLPLSQLFNLLESKYPGIQEKVLSSCGVSMGEEYVDVNDCEGVVIEAGNEVAIIPPVSSG</sequence>
<evidence type="ECO:0000256" key="5">
    <source>
        <dbReference type="HAMAP-Rule" id="MF_03051"/>
    </source>
</evidence>
<dbReference type="Pfam" id="PF24586">
    <property type="entry name" value="DUF7611"/>
    <property type="match status" value="1"/>
</dbReference>
<dbReference type="Pfam" id="PF24589">
    <property type="entry name" value="DUF7614"/>
    <property type="match status" value="1"/>
</dbReference>
<evidence type="ECO:0000313" key="11">
    <source>
        <dbReference type="EMBL" id="QRD94043.1"/>
    </source>
</evidence>
<dbReference type="CDD" id="cd00754">
    <property type="entry name" value="Ubl_MoaD"/>
    <property type="match status" value="1"/>
</dbReference>